<evidence type="ECO:0008006" key="4">
    <source>
        <dbReference type="Google" id="ProtNLM"/>
    </source>
</evidence>
<feature type="signal peptide" evidence="1">
    <location>
        <begin position="1"/>
        <end position="17"/>
    </location>
</feature>
<reference evidence="2 3" key="1">
    <citation type="journal article" date="2016" name="PLoS ONE">
        <title>Complete Genome Sequence and Comparative Genomics of a Novel Myxobacterium Myxococcus hansupus.</title>
        <authorList>
            <person name="Sharma G."/>
            <person name="Narwani T."/>
            <person name="Subramanian S."/>
        </authorList>
    </citation>
    <scope>NUCLEOTIDE SEQUENCE [LARGE SCALE GENOMIC DNA]</scope>
    <source>
        <strain evidence="3">mixupus</strain>
    </source>
</reference>
<name>A0A0H4WN28_9BACT</name>
<dbReference type="KEGG" id="mym:A176_001086"/>
<dbReference type="Proteomes" id="UP000009026">
    <property type="component" value="Chromosome"/>
</dbReference>
<dbReference type="RefSeq" id="WP_002638854.1">
    <property type="nucleotide sequence ID" value="NZ_CP012109.1"/>
</dbReference>
<gene>
    <name evidence="2" type="ORF">A176_001086</name>
</gene>
<protein>
    <recommendedName>
        <fullName evidence="4">Lipoprotein</fullName>
    </recommendedName>
</protein>
<organism evidence="2 3">
    <name type="scientific">Pseudomyxococcus hansupus</name>
    <dbReference type="NCBI Taxonomy" id="1297742"/>
    <lineage>
        <taxon>Bacteria</taxon>
        <taxon>Pseudomonadati</taxon>
        <taxon>Myxococcota</taxon>
        <taxon>Myxococcia</taxon>
        <taxon>Myxococcales</taxon>
        <taxon>Cystobacterineae</taxon>
        <taxon>Myxococcaceae</taxon>
        <taxon>Pseudomyxococcus</taxon>
    </lineage>
</organism>
<evidence type="ECO:0000313" key="3">
    <source>
        <dbReference type="Proteomes" id="UP000009026"/>
    </source>
</evidence>
<keyword evidence="3" id="KW-1185">Reference proteome</keyword>
<feature type="chain" id="PRO_5005211840" description="Lipoprotein" evidence="1">
    <location>
        <begin position="18"/>
        <end position="306"/>
    </location>
</feature>
<accession>A0A0H4WN28</accession>
<evidence type="ECO:0000313" key="2">
    <source>
        <dbReference type="EMBL" id="AKQ64174.1"/>
    </source>
</evidence>
<sequence length="306" mass="32356">MPVLLIATCLLGTLVHAVPPVEGDAVAVALLDAGDSPRRVLRLAHPPGWDTAATLRVSPEVETTLGTGADQELRTEYGPEISVPLQVAWASEAGSGRARYRVRVGRPEVRAVDEEGAETAWRLAEALGAMSGREGVVVLSGTGQLVQGGLALGVGASSDLSAWVGAALSSEWFTTPQFPESPVGPGARWAVARTRGPGGLAVVAYELVALHRHHGRVRFQVHTRRPEGAAAPVAEGELRFDLRQPFPSRLEAVFTSSTELLTEGPRRLVVTRRARVSLERGGSLASFAREVVAAPWAGEAGEVRAR</sequence>
<dbReference type="PATRIC" id="fig|1297742.4.peg.1102"/>
<dbReference type="EMBL" id="CP012109">
    <property type="protein sequence ID" value="AKQ64174.1"/>
    <property type="molecule type" value="Genomic_DNA"/>
</dbReference>
<keyword evidence="1" id="KW-0732">Signal</keyword>
<dbReference type="AlphaFoldDB" id="A0A0H4WN28"/>
<evidence type="ECO:0000256" key="1">
    <source>
        <dbReference type="SAM" id="SignalP"/>
    </source>
</evidence>
<proteinExistence type="predicted"/>